<protein>
    <recommendedName>
        <fullName evidence="1">Dinitrogenase iron-molybdenum cofactor biosynthesis domain-containing protein</fullName>
    </recommendedName>
</protein>
<dbReference type="Proteomes" id="UP000236199">
    <property type="component" value="Unassembled WGS sequence"/>
</dbReference>
<accession>A0A2K1P7E4</accession>
<comment type="caution">
    <text evidence="2">The sequence shown here is derived from an EMBL/GenBank/DDBJ whole genome shotgun (WGS) entry which is preliminary data.</text>
</comment>
<name>A0A2K1P7E4_9BACT</name>
<dbReference type="InterPro" id="IPR036105">
    <property type="entry name" value="DiNase_FeMo-co_biosyn_sf"/>
</dbReference>
<reference evidence="2 3" key="1">
    <citation type="submission" date="2013-12" db="EMBL/GenBank/DDBJ databases">
        <title>Comparative genomics of Petrotoga isolates.</title>
        <authorList>
            <person name="Nesbo C.L."/>
            <person name="Charchuk R."/>
            <person name="Chow K."/>
        </authorList>
    </citation>
    <scope>NUCLEOTIDE SEQUENCE [LARGE SCALE GENOMIC DNA]</scope>
    <source>
        <strain evidence="2 3">DSM 10691</strain>
    </source>
</reference>
<sequence>MKIAVPSKEKTLESELDERFARAAYFLVYDTENESYEFFSPDNSQEHGAGTKIVNELSERGIDAVISKNVGENALTALKAASIKAYIASDGNVKENIELLKSEKLQEF</sequence>
<evidence type="ECO:0000313" key="2">
    <source>
        <dbReference type="EMBL" id="PNR98720.1"/>
    </source>
</evidence>
<gene>
    <name evidence="2" type="ORF">X928_09030</name>
</gene>
<evidence type="ECO:0000259" key="1">
    <source>
        <dbReference type="Pfam" id="PF02579"/>
    </source>
</evidence>
<dbReference type="InterPro" id="IPR003731">
    <property type="entry name" value="Di-Nase_FeMo-co_biosynth"/>
</dbReference>
<dbReference type="InterPro" id="IPR033913">
    <property type="entry name" value="MTH1175_dom"/>
</dbReference>
<dbReference type="RefSeq" id="WP_103079376.1">
    <property type="nucleotide sequence ID" value="NZ_AZRM01000050.1"/>
</dbReference>
<dbReference type="EMBL" id="AZRM01000050">
    <property type="protein sequence ID" value="PNR98720.1"/>
    <property type="molecule type" value="Genomic_DNA"/>
</dbReference>
<dbReference type="OrthoDB" id="9807451at2"/>
<dbReference type="Gene3D" id="3.30.420.130">
    <property type="entry name" value="Dinitrogenase iron-molybdenum cofactor biosynthesis domain"/>
    <property type="match status" value="1"/>
</dbReference>
<proteinExistence type="predicted"/>
<dbReference type="Pfam" id="PF02579">
    <property type="entry name" value="Nitro_FeMo-Co"/>
    <property type="match status" value="1"/>
</dbReference>
<feature type="domain" description="Dinitrogenase iron-molybdenum cofactor biosynthesis" evidence="1">
    <location>
        <begin position="13"/>
        <end position="101"/>
    </location>
</feature>
<keyword evidence="3" id="KW-1185">Reference proteome</keyword>
<dbReference type="SUPFAM" id="SSF53146">
    <property type="entry name" value="Nitrogenase accessory factor-like"/>
    <property type="match status" value="1"/>
</dbReference>
<dbReference type="PANTHER" id="PTHR42983">
    <property type="entry name" value="DINITROGENASE IRON-MOLYBDENUM COFACTOR PROTEIN-RELATED"/>
    <property type="match status" value="1"/>
</dbReference>
<dbReference type="PANTHER" id="PTHR42983:SF1">
    <property type="entry name" value="IRON-MOLYBDENUM PROTEIN"/>
    <property type="match status" value="1"/>
</dbReference>
<evidence type="ECO:0000313" key="3">
    <source>
        <dbReference type="Proteomes" id="UP000236199"/>
    </source>
</evidence>
<organism evidence="2 3">
    <name type="scientific">Petrotoga miotherma DSM 10691</name>
    <dbReference type="NCBI Taxonomy" id="1434326"/>
    <lineage>
        <taxon>Bacteria</taxon>
        <taxon>Thermotogati</taxon>
        <taxon>Thermotogota</taxon>
        <taxon>Thermotogae</taxon>
        <taxon>Petrotogales</taxon>
        <taxon>Petrotogaceae</taxon>
        <taxon>Petrotoga</taxon>
    </lineage>
</organism>
<dbReference type="CDD" id="cd00851">
    <property type="entry name" value="MTH1175"/>
    <property type="match status" value="1"/>
</dbReference>
<dbReference type="AlphaFoldDB" id="A0A2K1P7E4"/>